<evidence type="ECO:0000313" key="1">
    <source>
        <dbReference type="EMBL" id="ERI80944.1"/>
    </source>
</evidence>
<gene>
    <name evidence="1" type="ORF">HMPREF1981_03515</name>
</gene>
<comment type="caution">
    <text evidence="1">The sequence shown here is derived from an EMBL/GenBank/DDBJ whole genome shotgun (WGS) entry which is preliminary data.</text>
</comment>
<dbReference type="AlphaFoldDB" id="U2BS11"/>
<name>U2BS11_9BACE</name>
<organism evidence="1 2">
    <name type="scientific">Bacteroides pyogenes F0041</name>
    <dbReference type="NCBI Taxonomy" id="1321819"/>
    <lineage>
        <taxon>Bacteria</taxon>
        <taxon>Pseudomonadati</taxon>
        <taxon>Bacteroidota</taxon>
        <taxon>Bacteroidia</taxon>
        <taxon>Bacteroidales</taxon>
        <taxon>Bacteroidaceae</taxon>
        <taxon>Bacteroides</taxon>
    </lineage>
</organism>
<evidence type="ECO:0000313" key="2">
    <source>
        <dbReference type="Proteomes" id="UP000016496"/>
    </source>
</evidence>
<protein>
    <submittedName>
        <fullName evidence="1">Uncharacterized protein</fullName>
    </submittedName>
</protein>
<dbReference type="EMBL" id="AWSV01000179">
    <property type="protein sequence ID" value="ERI80944.1"/>
    <property type="molecule type" value="Genomic_DNA"/>
</dbReference>
<reference evidence="1 2" key="1">
    <citation type="submission" date="2013-08" db="EMBL/GenBank/DDBJ databases">
        <authorList>
            <person name="Weinstock G."/>
            <person name="Sodergren E."/>
            <person name="Wylie T."/>
            <person name="Fulton L."/>
            <person name="Fulton R."/>
            <person name="Fronick C."/>
            <person name="O'Laughlin M."/>
            <person name="Godfrey J."/>
            <person name="Miner T."/>
            <person name="Herter B."/>
            <person name="Appelbaum E."/>
            <person name="Cordes M."/>
            <person name="Lek S."/>
            <person name="Wollam A."/>
            <person name="Pepin K.H."/>
            <person name="Palsikar V.B."/>
            <person name="Mitreva M."/>
            <person name="Wilson R.K."/>
        </authorList>
    </citation>
    <scope>NUCLEOTIDE SEQUENCE [LARGE SCALE GENOMIC DNA]</scope>
    <source>
        <strain evidence="1 2">F0041</strain>
    </source>
</reference>
<sequence>MFHLLGVESFVLLLCRLSEQTVKPLLAVCRSGSRCRSGGRAGIVMFMRVFGYFC</sequence>
<dbReference type="Proteomes" id="UP000016496">
    <property type="component" value="Unassembled WGS sequence"/>
</dbReference>
<proteinExistence type="predicted"/>
<accession>U2BS11</accession>
<dbReference type="HOGENOM" id="CLU_3040568_0_0_10"/>